<dbReference type="InterPro" id="IPR029058">
    <property type="entry name" value="AB_hydrolase_fold"/>
</dbReference>
<proteinExistence type="predicted"/>
<dbReference type="GO" id="GO:0016787">
    <property type="term" value="F:hydrolase activity"/>
    <property type="evidence" value="ECO:0007669"/>
    <property type="project" value="UniProtKB-KW"/>
</dbReference>
<feature type="domain" description="AB hydrolase-1" evidence="1">
    <location>
        <begin position="76"/>
        <end position="184"/>
    </location>
</feature>
<name>A0A9P9F257_9HYPO</name>
<dbReference type="InterPro" id="IPR000073">
    <property type="entry name" value="AB_hydrolase_1"/>
</dbReference>
<protein>
    <submittedName>
        <fullName evidence="2">Alpha/Beta hydrolase protein</fullName>
    </submittedName>
</protein>
<dbReference type="Proteomes" id="UP000717696">
    <property type="component" value="Unassembled WGS sequence"/>
</dbReference>
<dbReference type="SUPFAM" id="SSF53474">
    <property type="entry name" value="alpha/beta-Hydrolases"/>
    <property type="match status" value="1"/>
</dbReference>
<dbReference type="AlphaFoldDB" id="A0A9P9F257"/>
<organism evidence="2 3">
    <name type="scientific">Dactylonectria estremocensis</name>
    <dbReference type="NCBI Taxonomy" id="1079267"/>
    <lineage>
        <taxon>Eukaryota</taxon>
        <taxon>Fungi</taxon>
        <taxon>Dikarya</taxon>
        <taxon>Ascomycota</taxon>
        <taxon>Pezizomycotina</taxon>
        <taxon>Sordariomycetes</taxon>
        <taxon>Hypocreomycetidae</taxon>
        <taxon>Hypocreales</taxon>
        <taxon>Nectriaceae</taxon>
        <taxon>Dactylonectria</taxon>
    </lineage>
</organism>
<gene>
    <name evidence="2" type="ORF">B0J13DRAFT_552199</name>
</gene>
<evidence type="ECO:0000259" key="1">
    <source>
        <dbReference type="Pfam" id="PF00561"/>
    </source>
</evidence>
<dbReference type="PANTHER" id="PTHR11440">
    <property type="entry name" value="LECITHIN-CHOLESTEROL ACYLTRANSFERASE-RELATED"/>
    <property type="match status" value="1"/>
</dbReference>
<reference evidence="2" key="1">
    <citation type="journal article" date="2021" name="Nat. Commun.">
        <title>Genetic determinants of endophytism in the Arabidopsis root mycobiome.</title>
        <authorList>
            <person name="Mesny F."/>
            <person name="Miyauchi S."/>
            <person name="Thiergart T."/>
            <person name="Pickel B."/>
            <person name="Atanasova L."/>
            <person name="Karlsson M."/>
            <person name="Huettel B."/>
            <person name="Barry K.W."/>
            <person name="Haridas S."/>
            <person name="Chen C."/>
            <person name="Bauer D."/>
            <person name="Andreopoulos W."/>
            <person name="Pangilinan J."/>
            <person name="LaButti K."/>
            <person name="Riley R."/>
            <person name="Lipzen A."/>
            <person name="Clum A."/>
            <person name="Drula E."/>
            <person name="Henrissat B."/>
            <person name="Kohler A."/>
            <person name="Grigoriev I.V."/>
            <person name="Martin F.M."/>
            <person name="Hacquard S."/>
        </authorList>
    </citation>
    <scope>NUCLEOTIDE SEQUENCE</scope>
    <source>
        <strain evidence="2">MPI-CAGE-AT-0021</strain>
    </source>
</reference>
<dbReference type="Pfam" id="PF00561">
    <property type="entry name" value="Abhydrolase_1"/>
    <property type="match status" value="1"/>
</dbReference>
<accession>A0A9P9F257</accession>
<sequence length="341" mass="37532">MSRRLIRGSIPTIAAARPAARLSVTRAQRFQNGWPARSFSTGRPWRQEGDPRIRPLGKQISDDYATIRDSYETPKYPIVLAHGLLGFAEFQLASYLPAVRYWHGIKEALTAQGATVITPSVPPSSSIADRAAALHAALAACDPKPEAVNIIAHSMGGLDARYMLAHMSPAPVRVASLVTVATPHRGSAFADYLLEEGGEAPIHLPRLYGAIERAGFGTAAFAQLTRRYMQDEFNPATRDSPDVRYFSYGAAFVETPPLLSPFRYPHGVLTAAEGPNDGLVSVESSRWGTYKGTLLGVSHLDLINWSNRVKWTMREWMGMKRNFNAIAFYLDMADMLAKEDL</sequence>
<evidence type="ECO:0000313" key="2">
    <source>
        <dbReference type="EMBL" id="KAH7149692.1"/>
    </source>
</evidence>
<keyword evidence="3" id="KW-1185">Reference proteome</keyword>
<evidence type="ECO:0000313" key="3">
    <source>
        <dbReference type="Proteomes" id="UP000717696"/>
    </source>
</evidence>
<comment type="caution">
    <text evidence="2">The sequence shown here is derived from an EMBL/GenBank/DDBJ whole genome shotgun (WGS) entry which is preliminary data.</text>
</comment>
<keyword evidence="2" id="KW-0378">Hydrolase</keyword>
<dbReference type="Gene3D" id="3.40.50.1820">
    <property type="entry name" value="alpha/beta hydrolase"/>
    <property type="match status" value="1"/>
</dbReference>
<dbReference type="OrthoDB" id="5592486at2759"/>
<dbReference type="EMBL" id="JAGMUU010000007">
    <property type="protein sequence ID" value="KAH7149692.1"/>
    <property type="molecule type" value="Genomic_DNA"/>
</dbReference>